<name>A0A2T3XR94_9BURK</name>
<dbReference type="InterPro" id="IPR013611">
    <property type="entry name" value="Transp-assoc_OB_typ2"/>
</dbReference>
<evidence type="ECO:0000256" key="2">
    <source>
        <dbReference type="ARBA" id="ARBA00022475"/>
    </source>
</evidence>
<keyword evidence="1 8" id="KW-0813">Transport</keyword>
<dbReference type="GO" id="GO:0005524">
    <property type="term" value="F:ATP binding"/>
    <property type="evidence" value="ECO:0007669"/>
    <property type="project" value="UniProtKB-KW"/>
</dbReference>
<dbReference type="GO" id="GO:0043190">
    <property type="term" value="C:ATP-binding cassette (ABC) transporter complex"/>
    <property type="evidence" value="ECO:0007669"/>
    <property type="project" value="InterPro"/>
</dbReference>
<dbReference type="PANTHER" id="PTHR42781">
    <property type="entry name" value="SPERMIDINE/PUTRESCINE IMPORT ATP-BINDING PROTEIN POTA"/>
    <property type="match status" value="1"/>
</dbReference>
<accession>A0A2T3XR94</accession>
<dbReference type="FunFam" id="3.40.50.300:FF:000042">
    <property type="entry name" value="Maltose/maltodextrin ABC transporter, ATP-binding protein"/>
    <property type="match status" value="1"/>
</dbReference>
<dbReference type="GO" id="GO:0015417">
    <property type="term" value="F:ABC-type polyamine transporter activity"/>
    <property type="evidence" value="ECO:0007669"/>
    <property type="project" value="UniProtKB-EC"/>
</dbReference>
<evidence type="ECO:0000256" key="4">
    <source>
        <dbReference type="ARBA" id="ARBA00022741"/>
    </source>
</evidence>
<gene>
    <name evidence="8" type="primary">potA</name>
    <name evidence="10" type="ORF">C9I57_18480</name>
</gene>
<keyword evidence="3" id="KW-0997">Cell inner membrane</keyword>
<dbReference type="PROSITE" id="PS00211">
    <property type="entry name" value="ABC_TRANSPORTER_1"/>
    <property type="match status" value="1"/>
</dbReference>
<feature type="domain" description="ABC transporter" evidence="9">
    <location>
        <begin position="11"/>
        <end position="242"/>
    </location>
</feature>
<keyword evidence="7 8" id="KW-0472">Membrane</keyword>
<evidence type="ECO:0000256" key="1">
    <source>
        <dbReference type="ARBA" id="ARBA00022448"/>
    </source>
</evidence>
<dbReference type="Proteomes" id="UP000240638">
    <property type="component" value="Unassembled WGS sequence"/>
</dbReference>
<dbReference type="InterPro" id="IPR008995">
    <property type="entry name" value="Mo/tungstate-bd_C_term_dom"/>
</dbReference>
<protein>
    <recommendedName>
        <fullName evidence="8">Spermidine/putrescine import ATP-binding protein PotA</fullName>
        <ecNumber evidence="8">7.6.2.11</ecNumber>
    </recommendedName>
</protein>
<dbReference type="AlphaFoldDB" id="A0A2T3XR94"/>
<dbReference type="Gene3D" id="2.40.50.100">
    <property type="match status" value="1"/>
</dbReference>
<keyword evidence="4 8" id="KW-0547">Nucleotide-binding</keyword>
<proteinExistence type="inferred from homology"/>
<dbReference type="SUPFAM" id="SSF50331">
    <property type="entry name" value="MOP-like"/>
    <property type="match status" value="1"/>
</dbReference>
<comment type="similarity">
    <text evidence="8">Belongs to the ABC transporter superfamily. Spermidine/putrescine importer (TC 3.A.1.11.1) family.</text>
</comment>
<dbReference type="SUPFAM" id="SSF52540">
    <property type="entry name" value="P-loop containing nucleoside triphosphate hydrolases"/>
    <property type="match status" value="1"/>
</dbReference>
<dbReference type="InterPro" id="IPR050093">
    <property type="entry name" value="ABC_SmlMolc_Importer"/>
</dbReference>
<evidence type="ECO:0000256" key="3">
    <source>
        <dbReference type="ARBA" id="ARBA00022519"/>
    </source>
</evidence>
<dbReference type="GO" id="GO:0016887">
    <property type="term" value="F:ATP hydrolysis activity"/>
    <property type="evidence" value="ECO:0007669"/>
    <property type="project" value="InterPro"/>
</dbReference>
<dbReference type="Gene3D" id="3.40.50.300">
    <property type="entry name" value="P-loop containing nucleotide triphosphate hydrolases"/>
    <property type="match status" value="1"/>
</dbReference>
<evidence type="ECO:0000256" key="7">
    <source>
        <dbReference type="ARBA" id="ARBA00023136"/>
    </source>
</evidence>
<comment type="subunit">
    <text evidence="8">The complex is composed of two ATP-binding proteins (PotA), two transmembrane proteins (PotB and PotC) and a solute-binding protein (PotD).</text>
</comment>
<dbReference type="InterPro" id="IPR017871">
    <property type="entry name" value="ABC_transporter-like_CS"/>
</dbReference>
<dbReference type="NCBIfam" id="TIGR01187">
    <property type="entry name" value="potA"/>
    <property type="match status" value="1"/>
</dbReference>
<dbReference type="EMBL" id="PYUC01000009">
    <property type="protein sequence ID" value="PTB19050.1"/>
    <property type="molecule type" value="Genomic_DNA"/>
</dbReference>
<dbReference type="PANTHER" id="PTHR42781:SF6">
    <property type="entry name" value="SPERMIDINE_PUTRESCINE IMPORT ATP-BINDING PROTEIN POTA"/>
    <property type="match status" value="1"/>
</dbReference>
<evidence type="ECO:0000256" key="6">
    <source>
        <dbReference type="ARBA" id="ARBA00022967"/>
    </source>
</evidence>
<sequence length="369" mass="41265">MLQAADEKYLVRYQNIAKSYDGRNFAIENFDLDILPGEFLTMLGPSGSGKTTLLMMLAGFESPSVGRIQVRGRPIHETPPYRRNIGMVFQNYALFPHMTVAENIAYPLKVRRVQRSDIQERVKQALDMVQLGAFSQRRPVQLSGGQQQRVALARALVFNPEIVLMDEPLGALDKMLRDEMQYEIKRLHTKVGVTIVYVTHDQSEAMVMSDRVAVLNNGALQQLAPPKVLYEQPSNAFVAGFIGENNRINGTLKAFEGNYCVVEFGNDRTLKCRRGDVSVTGQLSTVTIRPEQIHVTSVGGAPEDDNCFQAIVAEVTYLGDYSRFQMRLVGGGEILVKHSNARRFTAFQPGESVSVSWSRDEACAFQRHS</sequence>
<dbReference type="SMART" id="SM00382">
    <property type="entry name" value="AAA"/>
    <property type="match status" value="1"/>
</dbReference>
<comment type="function">
    <text evidence="8">Part of the ABC transporter complex PotABCD involved in spermidine/putrescine import. Responsible for energy coupling to the transport system.</text>
</comment>
<dbReference type="InterPro" id="IPR005893">
    <property type="entry name" value="PotA-like"/>
</dbReference>
<dbReference type="InterPro" id="IPR027417">
    <property type="entry name" value="P-loop_NTPase"/>
</dbReference>
<evidence type="ECO:0000313" key="11">
    <source>
        <dbReference type="Proteomes" id="UP000240638"/>
    </source>
</evidence>
<reference evidence="10 11" key="1">
    <citation type="submission" date="2018-03" db="EMBL/GenBank/DDBJ databases">
        <title>Whole genome analyses suggest that Burkholderia sensu lato contains two further novel genera in the rhizoxinica-symbiotica group Mycetohabitans gen. nov., and Trinickia gen. nov.: implications for the evolution of diazotrophy and nodulation in the Burkholderiaceae.</title>
        <authorList>
            <person name="Estrada De Los Santos P."/>
            <person name="Palmer M."/>
            <person name="Chavez-Ramirez B."/>
            <person name="Steenkamp E.T."/>
            <person name="Hirsch A.M."/>
            <person name="Manyaka P."/>
            <person name="Maluk M."/>
            <person name="Lafos M."/>
            <person name="Crook M."/>
            <person name="Gross E."/>
            <person name="Simon M.F."/>
            <person name="Bueno Dos Reis Junior F."/>
            <person name="Poole P.S."/>
            <person name="Venter S.N."/>
            <person name="James E.K."/>
        </authorList>
    </citation>
    <scope>NUCLEOTIDE SEQUENCE [LARGE SCALE GENOMIC DNA]</scope>
    <source>
        <strain evidence="10 11">JPY-366</strain>
    </source>
</reference>
<dbReference type="Pfam" id="PF00005">
    <property type="entry name" value="ABC_tran"/>
    <property type="match status" value="1"/>
</dbReference>
<dbReference type="EC" id="7.6.2.11" evidence="8"/>
<dbReference type="PROSITE" id="PS50893">
    <property type="entry name" value="ABC_TRANSPORTER_2"/>
    <property type="match status" value="1"/>
</dbReference>
<dbReference type="InterPro" id="IPR003439">
    <property type="entry name" value="ABC_transporter-like_ATP-bd"/>
</dbReference>
<comment type="catalytic activity">
    <reaction evidence="8">
        <text>ATP + H2O + polyamine-[polyamine-binding protein]Side 1 = ADP + phosphate + polyamineSide 2 + [polyamine-binding protein]Side 1.</text>
        <dbReference type="EC" id="7.6.2.11"/>
    </reaction>
</comment>
<evidence type="ECO:0000256" key="8">
    <source>
        <dbReference type="RuleBase" id="RU364083"/>
    </source>
</evidence>
<evidence type="ECO:0000313" key="10">
    <source>
        <dbReference type="EMBL" id="PTB19050.1"/>
    </source>
</evidence>
<evidence type="ECO:0000256" key="5">
    <source>
        <dbReference type="ARBA" id="ARBA00022840"/>
    </source>
</evidence>
<keyword evidence="5 8" id="KW-0067">ATP-binding</keyword>
<dbReference type="Pfam" id="PF08402">
    <property type="entry name" value="TOBE_2"/>
    <property type="match status" value="1"/>
</dbReference>
<organism evidence="10 11">
    <name type="scientific">Trinickia symbiotica</name>
    <dbReference type="NCBI Taxonomy" id="863227"/>
    <lineage>
        <taxon>Bacteria</taxon>
        <taxon>Pseudomonadati</taxon>
        <taxon>Pseudomonadota</taxon>
        <taxon>Betaproteobacteria</taxon>
        <taxon>Burkholderiales</taxon>
        <taxon>Burkholderiaceae</taxon>
        <taxon>Trinickia</taxon>
    </lineage>
</organism>
<keyword evidence="6 8" id="KW-1278">Translocase</keyword>
<comment type="caution">
    <text evidence="10">The sequence shown here is derived from an EMBL/GenBank/DDBJ whole genome shotgun (WGS) entry which is preliminary data.</text>
</comment>
<keyword evidence="2 8" id="KW-1003">Cell membrane</keyword>
<dbReference type="InterPro" id="IPR003593">
    <property type="entry name" value="AAA+_ATPase"/>
</dbReference>
<evidence type="ECO:0000259" key="9">
    <source>
        <dbReference type="PROSITE" id="PS50893"/>
    </source>
</evidence>